<dbReference type="EMBL" id="SUNJ01005830">
    <property type="protein sequence ID" value="TPP63315.1"/>
    <property type="molecule type" value="Genomic_DNA"/>
</dbReference>
<feature type="region of interest" description="Disordered" evidence="5">
    <location>
        <begin position="361"/>
        <end position="417"/>
    </location>
</feature>
<dbReference type="InterPro" id="IPR050224">
    <property type="entry name" value="TALE_homeobox"/>
</dbReference>
<feature type="region of interest" description="Disordered" evidence="5">
    <location>
        <begin position="954"/>
        <end position="976"/>
    </location>
</feature>
<evidence type="ECO:0000313" key="8">
    <source>
        <dbReference type="Proteomes" id="UP000316759"/>
    </source>
</evidence>
<evidence type="ECO:0000259" key="6">
    <source>
        <dbReference type="PROSITE" id="PS50071"/>
    </source>
</evidence>
<dbReference type="Pfam" id="PF05920">
    <property type="entry name" value="Homeobox_KN"/>
    <property type="match status" value="1"/>
</dbReference>
<dbReference type="AlphaFoldDB" id="A0A504YRQ6"/>
<feature type="region of interest" description="Disordered" evidence="5">
    <location>
        <begin position="777"/>
        <end position="818"/>
    </location>
</feature>
<name>A0A504YRQ6_FASGI</name>
<feature type="compositionally biased region" description="Low complexity" evidence="5">
    <location>
        <begin position="370"/>
        <end position="382"/>
    </location>
</feature>
<dbReference type="Gene3D" id="1.10.10.60">
    <property type="entry name" value="Homeodomain-like"/>
    <property type="match status" value="1"/>
</dbReference>
<organism evidence="7 8">
    <name type="scientific">Fasciola gigantica</name>
    <name type="common">Giant liver fluke</name>
    <dbReference type="NCBI Taxonomy" id="46835"/>
    <lineage>
        <taxon>Eukaryota</taxon>
        <taxon>Metazoa</taxon>
        <taxon>Spiralia</taxon>
        <taxon>Lophotrochozoa</taxon>
        <taxon>Platyhelminthes</taxon>
        <taxon>Trematoda</taxon>
        <taxon>Digenea</taxon>
        <taxon>Plagiorchiida</taxon>
        <taxon>Echinostomata</taxon>
        <taxon>Echinostomatoidea</taxon>
        <taxon>Fasciolidae</taxon>
        <taxon>Fasciola</taxon>
    </lineage>
</organism>
<dbReference type="Proteomes" id="UP000316759">
    <property type="component" value="Unassembled WGS sequence"/>
</dbReference>
<evidence type="ECO:0000256" key="5">
    <source>
        <dbReference type="SAM" id="MobiDB-lite"/>
    </source>
</evidence>
<dbReference type="STRING" id="46835.A0A504YRQ6"/>
<feature type="compositionally biased region" description="Basic and acidic residues" evidence="5">
    <location>
        <begin position="1191"/>
        <end position="1200"/>
    </location>
</feature>
<dbReference type="InterPro" id="IPR009057">
    <property type="entry name" value="Homeodomain-like_sf"/>
</dbReference>
<dbReference type="InterPro" id="IPR001356">
    <property type="entry name" value="HD"/>
</dbReference>
<feature type="compositionally biased region" description="Polar residues" evidence="5">
    <location>
        <begin position="1178"/>
        <end position="1190"/>
    </location>
</feature>
<keyword evidence="3 4" id="KW-0539">Nucleus</keyword>
<evidence type="ECO:0000256" key="1">
    <source>
        <dbReference type="ARBA" id="ARBA00023125"/>
    </source>
</evidence>
<feature type="region of interest" description="Disordered" evidence="5">
    <location>
        <begin position="837"/>
        <end position="909"/>
    </location>
</feature>
<keyword evidence="2 4" id="KW-0371">Homeobox</keyword>
<dbReference type="InterPro" id="IPR008422">
    <property type="entry name" value="KN_HD"/>
</dbReference>
<sequence length="1231" mass="125701">MSGIYRFTVPSQPRSDLVSIPSVSKTSPIALGTTVDNSSGVTLIGGCSSTHSNNNNNNNNSGISLTTQLTAGKQVVTASGLLNQLAIAAAAVNVPSSEQGSSAMEPLSVINGLTTAVIPAGNHEQALDMSVRSGLISLNALAPLGSGAWLNRSTENNSNSPHLTLALDTVDGKPIRSDQTTAMHGVMEALNAALKGSLQKPTKLTRITEGPTKCESSGENDQTLLEAASHLTSGSVKVHTAKVDQDPVLASSGLLKTSSTGTQSILLPFPALSLPSTDCNTPEMMNDSESGRSSVSQLQPTTLTAAHQLQQQLQSNTTTVTNQSVSTNSPMPVSPAQSQLVNWAQLQAIMAALAAGGTMTVPPQTTAGNTSVVSGTTVSSTPMPVPPGSLIQTGPAHTPSGSSSSGESSSGLTTLLGTNPVLMSHHPVCTATATSHSTEFEHNSSSTTPLPTLNSLTSVCGLTLTTNPAGQSNTGSRVGNVITSTITGGTPSVSMCVTQSPATTFKSISLPSTDGLSFANILTGAHSGSQTGTFNPTLIGNSAFINLVSNRSPSQTSVALSPAAAARLLSGLTGLAPSASTGSSASNLLITTATAASTGSNTNPSNATITTNSAMANVPTASATGSVASVMANPSPTAVQLSSATGLVNGTLNVLDSSSQALLAAAAASGHMNHVTLASLRGSHGSAGLRPLGTASNGPVIGLLDPRTGLQFNVATTTSALLATPELVNCLQRGVFTSHNTDDHSFVTVRSADAPATVAGSTTVVSVTPTTTVNTVASAEGNTSGTNSLLRMGKKSSEMDSVSPYDSHGIDDEWEALGPSDDSVAVQVNLQSIYAGMKSDPTSSSPLPCLNSSNLLSTSGTVSASTRRHASSSRGSGLTSSNRRNLNTSGDSSGAHHGRPHRQNFTPTQNRILTEWYSKHKAKPYPSTDDTKELATISGLSYSQVKKWFANKRARSSSIGLPKPTPPLAPDSSPDPSAAKAIVAAAMAAATSSSQSAPGLDSSVRQVQLQQAFVITPHALNSVTASVTESSTEVDENEPETPLEPVDGDEDGGITASRTSPHAISCINDAATFHSVSTEDEDVPLIVVSEMSAPNVLSTNKDISTAQIDEVSTNNEVKCDTPKSNTAPHVSSDDVTALGLGPENALQSINLTLESPVSSPPTLEVPLKSSVTSPVNGFLSENSPTAQVTAEESHSKKTEELEMNRTVCEEHATPLKSSKNLRTRGVIIHAS</sequence>
<evidence type="ECO:0000256" key="2">
    <source>
        <dbReference type="ARBA" id="ARBA00023155"/>
    </source>
</evidence>
<dbReference type="PROSITE" id="PS50071">
    <property type="entry name" value="HOMEOBOX_2"/>
    <property type="match status" value="1"/>
</dbReference>
<dbReference type="CDD" id="cd00086">
    <property type="entry name" value="homeodomain"/>
    <property type="match status" value="1"/>
</dbReference>
<comment type="caution">
    <text evidence="7">The sequence shown here is derived from an EMBL/GenBank/DDBJ whole genome shotgun (WGS) entry which is preliminary data.</text>
</comment>
<dbReference type="GO" id="GO:0005634">
    <property type="term" value="C:nucleus"/>
    <property type="evidence" value="ECO:0007669"/>
    <property type="project" value="UniProtKB-SubCell"/>
</dbReference>
<dbReference type="GO" id="GO:0006355">
    <property type="term" value="P:regulation of DNA-templated transcription"/>
    <property type="evidence" value="ECO:0007669"/>
    <property type="project" value="InterPro"/>
</dbReference>
<feature type="compositionally biased region" description="Polar residues" evidence="5">
    <location>
        <begin position="780"/>
        <end position="789"/>
    </location>
</feature>
<feature type="region of interest" description="Disordered" evidence="5">
    <location>
        <begin position="1024"/>
        <end position="1060"/>
    </location>
</feature>
<dbReference type="OrthoDB" id="4187154at2759"/>
<feature type="compositionally biased region" description="Low complexity" evidence="5">
    <location>
        <begin position="400"/>
        <end position="417"/>
    </location>
</feature>
<gene>
    <name evidence="7" type="ORF">FGIG_04928</name>
</gene>
<dbReference type="SUPFAM" id="SSF46689">
    <property type="entry name" value="Homeodomain-like"/>
    <property type="match status" value="1"/>
</dbReference>
<feature type="region of interest" description="Disordered" evidence="5">
    <location>
        <begin position="1178"/>
        <end position="1200"/>
    </location>
</feature>
<keyword evidence="8" id="KW-1185">Reference proteome</keyword>
<proteinExistence type="predicted"/>
<protein>
    <submittedName>
        <fullName evidence="7">Homeobox protein extradenticle</fullName>
    </submittedName>
</protein>
<feature type="region of interest" description="Disordered" evidence="5">
    <location>
        <begin position="312"/>
        <end position="333"/>
    </location>
</feature>
<feature type="DNA-binding region" description="Homeobox" evidence="4">
    <location>
        <begin position="898"/>
        <end position="960"/>
    </location>
</feature>
<accession>A0A504YRQ6</accession>
<reference evidence="7 8" key="1">
    <citation type="submission" date="2019-04" db="EMBL/GenBank/DDBJ databases">
        <title>Annotation for the trematode Fasciola gigantica.</title>
        <authorList>
            <person name="Choi Y.-J."/>
        </authorList>
    </citation>
    <scope>NUCLEOTIDE SEQUENCE [LARGE SCALE GENOMIC DNA]</scope>
    <source>
        <strain evidence="7">Uganda_cow_1</strain>
    </source>
</reference>
<evidence type="ECO:0000256" key="3">
    <source>
        <dbReference type="ARBA" id="ARBA00023242"/>
    </source>
</evidence>
<dbReference type="GO" id="GO:0003677">
    <property type="term" value="F:DNA binding"/>
    <property type="evidence" value="ECO:0007669"/>
    <property type="project" value="UniProtKB-UniRule"/>
</dbReference>
<comment type="subcellular location">
    <subcellularLocation>
        <location evidence="4">Nucleus</location>
    </subcellularLocation>
</comment>
<feature type="domain" description="Homeobox" evidence="6">
    <location>
        <begin position="896"/>
        <end position="959"/>
    </location>
</feature>
<feature type="compositionally biased region" description="Low complexity" evidence="5">
    <location>
        <begin position="841"/>
        <end position="865"/>
    </location>
</feature>
<evidence type="ECO:0000256" key="4">
    <source>
        <dbReference type="PROSITE-ProRule" id="PRU00108"/>
    </source>
</evidence>
<feature type="compositionally biased region" description="Acidic residues" evidence="5">
    <location>
        <begin position="1032"/>
        <end position="1052"/>
    </location>
</feature>
<dbReference type="PANTHER" id="PTHR11850">
    <property type="entry name" value="HOMEOBOX PROTEIN TRANSCRIPTION FACTORS"/>
    <property type="match status" value="1"/>
</dbReference>
<dbReference type="SMART" id="SM00389">
    <property type="entry name" value="HOX"/>
    <property type="match status" value="1"/>
</dbReference>
<feature type="compositionally biased region" description="Low complexity" evidence="5">
    <location>
        <begin position="312"/>
        <end position="330"/>
    </location>
</feature>
<feature type="compositionally biased region" description="Low complexity" evidence="5">
    <location>
        <begin position="872"/>
        <end position="885"/>
    </location>
</feature>
<keyword evidence="1 4" id="KW-0238">DNA-binding</keyword>
<evidence type="ECO:0000313" key="7">
    <source>
        <dbReference type="EMBL" id="TPP63315.1"/>
    </source>
</evidence>